<dbReference type="EMBL" id="JNVM01000003">
    <property type="protein sequence ID" value="KEQ27381.1"/>
    <property type="molecule type" value="Genomic_DNA"/>
</dbReference>
<protein>
    <recommendedName>
        <fullName evidence="1">DUF6385 domain-containing protein</fullName>
    </recommendedName>
</protein>
<organism evidence="2 3">
    <name type="scientific">Paenibacillus tyrfis</name>
    <dbReference type="NCBI Taxonomy" id="1501230"/>
    <lineage>
        <taxon>Bacteria</taxon>
        <taxon>Bacillati</taxon>
        <taxon>Bacillota</taxon>
        <taxon>Bacilli</taxon>
        <taxon>Bacillales</taxon>
        <taxon>Paenibacillaceae</taxon>
        <taxon>Paenibacillus</taxon>
    </lineage>
</organism>
<proteinExistence type="predicted"/>
<keyword evidence="3" id="KW-1185">Reference proteome</keyword>
<gene>
    <name evidence="2" type="ORF">ET33_19190</name>
</gene>
<reference evidence="2 3" key="1">
    <citation type="submission" date="2014-06" db="EMBL/GenBank/DDBJ databases">
        <title>Draft genome sequence of Paenibacillus sp. MSt1.</title>
        <authorList>
            <person name="Aw Y.K."/>
            <person name="Ong K.S."/>
            <person name="Gan H.M."/>
            <person name="Lee S.M."/>
        </authorList>
    </citation>
    <scope>NUCLEOTIDE SEQUENCE [LARGE SCALE GENOMIC DNA]</scope>
    <source>
        <strain evidence="2 3">MSt1</strain>
    </source>
</reference>
<dbReference type="AlphaFoldDB" id="A0A081P9K8"/>
<feature type="non-terminal residue" evidence="2">
    <location>
        <position position="1"/>
    </location>
</feature>
<dbReference type="eggNOG" id="ENOG50337WP">
    <property type="taxonomic scope" value="Bacteria"/>
</dbReference>
<dbReference type="Pfam" id="PF19912">
    <property type="entry name" value="DUF6385"/>
    <property type="match status" value="1"/>
</dbReference>
<dbReference type="RefSeq" id="WP_036676064.1">
    <property type="nucleotide sequence ID" value="NZ_JNVM01000003.1"/>
</dbReference>
<sequence length="247" mass="24308">ATITAGTLTSVGSVLGATITAGTISATILGGTVSATILGGTLTNLLNGTITSVLGATITAGTLTTVGSVLGATITAGTVSATILGGTITNLLNGTISSVLGATITAGTLTTVGSILGATITAGTITAILGGTLTAISQNSFVEQSFLAVPAGTATTFAPLAAITTAVLETYSFFVYNSSPVGTVDTILEISANGTNWFTDVTSSNLAPGSVDVLVPQRFLKYTRLSYRASTTLVTGTIDVIFNAQGS</sequence>
<dbReference type="OrthoDB" id="1808778at2"/>
<evidence type="ECO:0000313" key="2">
    <source>
        <dbReference type="EMBL" id="KEQ27381.1"/>
    </source>
</evidence>
<feature type="domain" description="DUF6385" evidence="1">
    <location>
        <begin position="165"/>
        <end position="245"/>
    </location>
</feature>
<dbReference type="InterPro" id="IPR045965">
    <property type="entry name" value="DUF6385"/>
</dbReference>
<dbReference type="Proteomes" id="UP000028123">
    <property type="component" value="Unassembled WGS sequence"/>
</dbReference>
<name>A0A081P9K8_9BACL</name>
<accession>A0A081P9K8</accession>
<evidence type="ECO:0000313" key="3">
    <source>
        <dbReference type="Proteomes" id="UP000028123"/>
    </source>
</evidence>
<evidence type="ECO:0000259" key="1">
    <source>
        <dbReference type="Pfam" id="PF19912"/>
    </source>
</evidence>
<comment type="caution">
    <text evidence="2">The sequence shown here is derived from an EMBL/GenBank/DDBJ whole genome shotgun (WGS) entry which is preliminary data.</text>
</comment>